<dbReference type="InterPro" id="IPR008613">
    <property type="entry name" value="Excalibur_Ca-bd_domain"/>
</dbReference>
<feature type="region of interest" description="Disordered" evidence="1">
    <location>
        <begin position="48"/>
        <end position="91"/>
    </location>
</feature>
<dbReference type="RefSeq" id="WP_124711538.1">
    <property type="nucleotide sequence ID" value="NZ_CP033972.1"/>
</dbReference>
<protein>
    <recommendedName>
        <fullName evidence="3">Excalibur calcium-binding domain-containing protein</fullName>
    </recommendedName>
</protein>
<keyword evidence="2" id="KW-0732">Signal</keyword>
<proteinExistence type="predicted"/>
<evidence type="ECO:0000256" key="1">
    <source>
        <dbReference type="SAM" id="MobiDB-lite"/>
    </source>
</evidence>
<evidence type="ECO:0000313" key="4">
    <source>
        <dbReference type="EMBL" id="AZG48167.1"/>
    </source>
</evidence>
<organism evidence="4 5">
    <name type="scientific">Gordonia insulae</name>
    <dbReference type="NCBI Taxonomy" id="2420509"/>
    <lineage>
        <taxon>Bacteria</taxon>
        <taxon>Bacillati</taxon>
        <taxon>Actinomycetota</taxon>
        <taxon>Actinomycetes</taxon>
        <taxon>Mycobacteriales</taxon>
        <taxon>Gordoniaceae</taxon>
        <taxon>Gordonia</taxon>
    </lineage>
</organism>
<name>A0A3G8JSX5_9ACTN</name>
<dbReference type="SMART" id="SM00894">
    <property type="entry name" value="Excalibur"/>
    <property type="match status" value="1"/>
</dbReference>
<keyword evidence="5" id="KW-1185">Reference proteome</keyword>
<evidence type="ECO:0000259" key="3">
    <source>
        <dbReference type="SMART" id="SM00894"/>
    </source>
</evidence>
<dbReference type="InterPro" id="IPR006311">
    <property type="entry name" value="TAT_signal"/>
</dbReference>
<feature type="chain" id="PRO_5018021868" description="Excalibur calcium-binding domain-containing protein" evidence="2">
    <location>
        <begin position="31"/>
        <end position="91"/>
    </location>
</feature>
<gene>
    <name evidence="4" type="ORF">D7316_04784</name>
</gene>
<sequence>MRYSRRIVVGMLASAAVVIAPLAVAAPAEAATTYKNCDALNGDYPHGVGEPGAVDSTSGTPVTDFTVDQDVYDANKSGRDRDGDGIACEQH</sequence>
<dbReference type="Proteomes" id="UP000271469">
    <property type="component" value="Chromosome"/>
</dbReference>
<feature type="signal peptide" evidence="2">
    <location>
        <begin position="1"/>
        <end position="30"/>
    </location>
</feature>
<evidence type="ECO:0000256" key="2">
    <source>
        <dbReference type="SAM" id="SignalP"/>
    </source>
</evidence>
<accession>A0A3G8JSX5</accession>
<reference evidence="4 5" key="1">
    <citation type="submission" date="2018-11" db="EMBL/GenBank/DDBJ databases">
        <title>Gordonia insulae sp. nov., isolated from an island soil.</title>
        <authorList>
            <person name="Kim Y.S."/>
            <person name="Kim S.B."/>
        </authorList>
    </citation>
    <scope>NUCLEOTIDE SEQUENCE [LARGE SCALE GENOMIC DNA]</scope>
    <source>
        <strain evidence="4 5">MMS17-SY073</strain>
    </source>
</reference>
<dbReference type="EMBL" id="CP033972">
    <property type="protein sequence ID" value="AZG48167.1"/>
    <property type="molecule type" value="Genomic_DNA"/>
</dbReference>
<dbReference type="KEGG" id="gom:D7316_04784"/>
<dbReference type="Pfam" id="PF05901">
    <property type="entry name" value="Excalibur"/>
    <property type="match status" value="1"/>
</dbReference>
<dbReference type="OrthoDB" id="2735480at2"/>
<dbReference type="AlphaFoldDB" id="A0A3G8JSX5"/>
<feature type="domain" description="Excalibur calcium-binding" evidence="3">
    <location>
        <begin position="33"/>
        <end position="89"/>
    </location>
</feature>
<evidence type="ECO:0000313" key="5">
    <source>
        <dbReference type="Proteomes" id="UP000271469"/>
    </source>
</evidence>
<dbReference type="PROSITE" id="PS51318">
    <property type="entry name" value="TAT"/>
    <property type="match status" value="1"/>
</dbReference>
<feature type="compositionally biased region" description="Basic and acidic residues" evidence="1">
    <location>
        <begin position="76"/>
        <end position="91"/>
    </location>
</feature>